<comment type="similarity">
    <text evidence="1">Belongs to the AHA1 family.</text>
</comment>
<dbReference type="GO" id="GO:0005829">
    <property type="term" value="C:cytosol"/>
    <property type="evidence" value="ECO:0007669"/>
    <property type="project" value="TreeGrafter"/>
</dbReference>
<dbReference type="PANTHER" id="PTHR13009">
    <property type="entry name" value="HEAT SHOCK PROTEIN 90 HSP90 CO-CHAPERONE AHA-1"/>
    <property type="match status" value="1"/>
</dbReference>
<dbReference type="SUPFAM" id="SSF103111">
    <property type="entry name" value="Activator of Hsp90 ATPase, Aha1"/>
    <property type="match status" value="1"/>
</dbReference>
<dbReference type="InterPro" id="IPR036338">
    <property type="entry name" value="Aha1"/>
</dbReference>
<evidence type="ECO:0000256" key="1">
    <source>
        <dbReference type="ARBA" id="ARBA00006817"/>
    </source>
</evidence>
<dbReference type="AlphaFoldDB" id="A0AAQ3NQK3"/>
<dbReference type="InterPro" id="IPR015310">
    <property type="entry name" value="AHSA1-like_N"/>
</dbReference>
<gene>
    <name evidence="2" type="ORF">V8G54_012146</name>
</gene>
<evidence type="ECO:0000313" key="3">
    <source>
        <dbReference type="Proteomes" id="UP001374535"/>
    </source>
</evidence>
<organism evidence="2 3">
    <name type="scientific">Vigna mungo</name>
    <name type="common">Black gram</name>
    <name type="synonym">Phaseolus mungo</name>
    <dbReference type="NCBI Taxonomy" id="3915"/>
    <lineage>
        <taxon>Eukaryota</taxon>
        <taxon>Viridiplantae</taxon>
        <taxon>Streptophyta</taxon>
        <taxon>Embryophyta</taxon>
        <taxon>Tracheophyta</taxon>
        <taxon>Spermatophyta</taxon>
        <taxon>Magnoliopsida</taxon>
        <taxon>eudicotyledons</taxon>
        <taxon>Gunneridae</taxon>
        <taxon>Pentapetalae</taxon>
        <taxon>rosids</taxon>
        <taxon>fabids</taxon>
        <taxon>Fabales</taxon>
        <taxon>Fabaceae</taxon>
        <taxon>Papilionoideae</taxon>
        <taxon>50 kb inversion clade</taxon>
        <taxon>NPAAA clade</taxon>
        <taxon>indigoferoid/millettioid clade</taxon>
        <taxon>Phaseoleae</taxon>
        <taxon>Vigna</taxon>
    </lineage>
</organism>
<dbReference type="GO" id="GO:0006457">
    <property type="term" value="P:protein folding"/>
    <property type="evidence" value="ECO:0007669"/>
    <property type="project" value="TreeGrafter"/>
</dbReference>
<protein>
    <submittedName>
        <fullName evidence="2">Uncharacterized protein</fullName>
    </submittedName>
</protein>
<dbReference type="PANTHER" id="PTHR13009:SF22">
    <property type="entry name" value="LD43819P"/>
    <property type="match status" value="1"/>
</dbReference>
<dbReference type="EMBL" id="CP144697">
    <property type="protein sequence ID" value="WVZ14580.1"/>
    <property type="molecule type" value="Genomic_DNA"/>
</dbReference>
<dbReference type="Proteomes" id="UP001374535">
    <property type="component" value="Chromosome 4"/>
</dbReference>
<dbReference type="GO" id="GO:0001671">
    <property type="term" value="F:ATPase activator activity"/>
    <property type="evidence" value="ECO:0007669"/>
    <property type="project" value="InterPro"/>
</dbReference>
<reference evidence="2 3" key="1">
    <citation type="journal article" date="2023" name="Life. Sci Alliance">
        <title>Evolutionary insights into 3D genome organization and epigenetic landscape of Vigna mungo.</title>
        <authorList>
            <person name="Junaid A."/>
            <person name="Singh B."/>
            <person name="Bhatia S."/>
        </authorList>
    </citation>
    <scope>NUCLEOTIDE SEQUENCE [LARGE SCALE GENOMIC DNA]</scope>
    <source>
        <strain evidence="2">Urdbean</strain>
    </source>
</reference>
<keyword evidence="3" id="KW-1185">Reference proteome</keyword>
<dbReference type="Gene3D" id="3.15.10.20">
    <property type="entry name" value="Activator of Hsp90 ATPase Aha1, N-terminal domain"/>
    <property type="match status" value="1"/>
</dbReference>
<name>A0AAQ3NQK3_VIGMU</name>
<evidence type="ECO:0000313" key="2">
    <source>
        <dbReference type="EMBL" id="WVZ14580.1"/>
    </source>
</evidence>
<dbReference type="GO" id="GO:0051087">
    <property type="term" value="F:protein-folding chaperone binding"/>
    <property type="evidence" value="ECO:0007669"/>
    <property type="project" value="InterPro"/>
</dbReference>
<sequence>MESGDRMSLEKEGHEGASYTYWVRKITDDAAPLPVPRKLTPEDVSPCESQSQSATLGSAWNRVSAGTWEEKSLNNWATPRIKELLLSVGSIQFSLGRAEVEDVAKCVGDVSLLYDLL</sequence>
<proteinExistence type="inferred from homology"/>
<accession>A0AAQ3NQK3</accession>